<dbReference type="EMBL" id="DVNE01000042">
    <property type="protein sequence ID" value="HIU61877.1"/>
    <property type="molecule type" value="Genomic_DNA"/>
</dbReference>
<dbReference type="AlphaFoldDB" id="A0A9D1MKC3"/>
<feature type="binding site" evidence="4">
    <location>
        <position position="277"/>
    </location>
    <ligand>
        <name>S-adenosyl-L-methionine</name>
        <dbReference type="ChEBI" id="CHEBI:59789"/>
    </ligand>
</feature>
<dbReference type="Gene3D" id="2.40.50.140">
    <property type="entry name" value="Nucleic acid-binding proteins"/>
    <property type="match status" value="1"/>
</dbReference>
<gene>
    <name evidence="5" type="primary">rlmD</name>
    <name evidence="5" type="ORF">IAB69_04440</name>
</gene>
<dbReference type="NCBIfam" id="TIGR00479">
    <property type="entry name" value="rumA"/>
    <property type="match status" value="1"/>
</dbReference>
<protein>
    <submittedName>
        <fullName evidence="5">23S rRNA (Uracil(1939)-C(5))-methyltransferase RlmD</fullName>
        <ecNumber evidence="5">2.1.1.190</ecNumber>
    </submittedName>
</protein>
<dbReference type="GO" id="GO:0070041">
    <property type="term" value="F:rRNA (uridine-C5-)-methyltransferase activity"/>
    <property type="evidence" value="ECO:0007669"/>
    <property type="project" value="TreeGrafter"/>
</dbReference>
<dbReference type="Gene3D" id="3.40.50.150">
    <property type="entry name" value="Vaccinia Virus protein VP39"/>
    <property type="match status" value="1"/>
</dbReference>
<name>A0A9D1MKC3_9FIRM</name>
<comment type="caution">
    <text evidence="5">The sequence shown here is derived from an EMBL/GenBank/DDBJ whole genome shotgun (WGS) entry which is preliminary data.</text>
</comment>
<dbReference type="Proteomes" id="UP000824110">
    <property type="component" value="Unassembled WGS sequence"/>
</dbReference>
<evidence type="ECO:0000256" key="3">
    <source>
        <dbReference type="ARBA" id="ARBA00022691"/>
    </source>
</evidence>
<evidence type="ECO:0000313" key="5">
    <source>
        <dbReference type="EMBL" id="HIU61877.1"/>
    </source>
</evidence>
<dbReference type="PANTHER" id="PTHR11061:SF30">
    <property type="entry name" value="TRNA (URACIL(54)-C(5))-METHYLTRANSFERASE"/>
    <property type="match status" value="1"/>
</dbReference>
<dbReference type="PANTHER" id="PTHR11061">
    <property type="entry name" value="RNA M5U METHYLTRANSFERASE"/>
    <property type="match status" value="1"/>
</dbReference>
<evidence type="ECO:0000256" key="1">
    <source>
        <dbReference type="ARBA" id="ARBA00022603"/>
    </source>
</evidence>
<evidence type="ECO:0000256" key="2">
    <source>
        <dbReference type="ARBA" id="ARBA00022679"/>
    </source>
</evidence>
<reference evidence="5" key="2">
    <citation type="journal article" date="2021" name="PeerJ">
        <title>Extensive microbial diversity within the chicken gut microbiome revealed by metagenomics and culture.</title>
        <authorList>
            <person name="Gilroy R."/>
            <person name="Ravi A."/>
            <person name="Getino M."/>
            <person name="Pursley I."/>
            <person name="Horton D.L."/>
            <person name="Alikhan N.F."/>
            <person name="Baker D."/>
            <person name="Gharbi K."/>
            <person name="Hall N."/>
            <person name="Watson M."/>
            <person name="Adriaenssens E.M."/>
            <person name="Foster-Nyarko E."/>
            <person name="Jarju S."/>
            <person name="Secka A."/>
            <person name="Antonio M."/>
            <person name="Oren A."/>
            <person name="Chaudhuri R.R."/>
            <person name="La Ragione R."/>
            <person name="Hildebrand F."/>
            <person name="Pallen M.J."/>
        </authorList>
    </citation>
    <scope>NUCLEOTIDE SEQUENCE</scope>
    <source>
        <strain evidence="5">CHK195-12923</strain>
    </source>
</reference>
<dbReference type="SUPFAM" id="SSF53335">
    <property type="entry name" value="S-adenosyl-L-methionine-dependent methyltransferases"/>
    <property type="match status" value="1"/>
</dbReference>
<dbReference type="PROSITE" id="PS51687">
    <property type="entry name" value="SAM_MT_RNA_M5U"/>
    <property type="match status" value="1"/>
</dbReference>
<organism evidence="5 6">
    <name type="scientific">Candidatus Coproplasma excrementigallinarum</name>
    <dbReference type="NCBI Taxonomy" id="2840747"/>
    <lineage>
        <taxon>Bacteria</taxon>
        <taxon>Bacillati</taxon>
        <taxon>Bacillota</taxon>
        <taxon>Clostridia</taxon>
        <taxon>Eubacteriales</taxon>
        <taxon>Candidatus Coproplasma</taxon>
    </lineage>
</organism>
<dbReference type="InterPro" id="IPR012340">
    <property type="entry name" value="NA-bd_OB-fold"/>
</dbReference>
<proteinExistence type="inferred from homology"/>
<feature type="binding site" evidence="4">
    <location>
        <position position="304"/>
    </location>
    <ligand>
        <name>S-adenosyl-L-methionine</name>
        <dbReference type="ChEBI" id="CHEBI:59789"/>
    </ligand>
</feature>
<dbReference type="GO" id="GO:0070475">
    <property type="term" value="P:rRNA base methylation"/>
    <property type="evidence" value="ECO:0007669"/>
    <property type="project" value="TreeGrafter"/>
</dbReference>
<keyword evidence="2 4" id="KW-0808">Transferase</keyword>
<comment type="similarity">
    <text evidence="4">Belongs to the class I-like SAM-binding methyltransferase superfamily. RNA M5U methyltransferase family.</text>
</comment>
<evidence type="ECO:0000256" key="4">
    <source>
        <dbReference type="PROSITE-ProRule" id="PRU01024"/>
    </source>
</evidence>
<dbReference type="Pfam" id="PF05958">
    <property type="entry name" value="tRNA_U5-meth_tr"/>
    <property type="match status" value="1"/>
</dbReference>
<reference evidence="5" key="1">
    <citation type="submission" date="2020-10" db="EMBL/GenBank/DDBJ databases">
        <authorList>
            <person name="Gilroy R."/>
        </authorList>
    </citation>
    <scope>NUCLEOTIDE SEQUENCE</scope>
    <source>
        <strain evidence="5">CHK195-12923</strain>
    </source>
</reference>
<dbReference type="InterPro" id="IPR010280">
    <property type="entry name" value="U5_MeTrfase_fam"/>
</dbReference>
<dbReference type="SUPFAM" id="SSF50249">
    <property type="entry name" value="Nucleic acid-binding proteins"/>
    <property type="match status" value="1"/>
</dbReference>
<keyword evidence="3 4" id="KW-0949">S-adenosyl-L-methionine</keyword>
<feature type="active site" description="Nucleophile" evidence="4">
    <location>
        <position position="402"/>
    </location>
</feature>
<evidence type="ECO:0000313" key="6">
    <source>
        <dbReference type="Proteomes" id="UP000824110"/>
    </source>
</evidence>
<keyword evidence="1 4" id="KW-0489">Methyltransferase</keyword>
<dbReference type="Gene3D" id="2.40.50.1070">
    <property type="match status" value="1"/>
</dbReference>
<feature type="binding site" evidence="4">
    <location>
        <position position="325"/>
    </location>
    <ligand>
        <name>S-adenosyl-L-methionine</name>
        <dbReference type="ChEBI" id="CHEBI:59789"/>
    </ligand>
</feature>
<dbReference type="InterPro" id="IPR029063">
    <property type="entry name" value="SAM-dependent_MTases_sf"/>
</dbReference>
<feature type="binding site" evidence="4">
    <location>
        <position position="375"/>
    </location>
    <ligand>
        <name>S-adenosyl-L-methionine</name>
        <dbReference type="ChEBI" id="CHEBI:59789"/>
    </ligand>
</feature>
<sequence length="463" mass="50009">MQKNQVFISTASGYGTEGEAVFRQDGTSVFVPFCIDGEEAEVKVLAVKGGAAYGKCMRVIKPSPHRVTPECGVFGKCGGCRLQHMDYPSQLAFKTLLVKNALKKIGGIDTEVLPARPSGAQYAYRNKLVLPVGRDEDGNTVIGFYAARSHRIVPVSDCPIQAGWCADVISAMKRYLGDASLTGYDELTRRGDIRRIAVREADGKFIAVLVAAHKVDARPLAEILKSRLGDVTLLLNINNSEGNVIFGEEFTAVCGDGFFEAEDMGIKFRAGANTFLQVNDGVRTELYQKIVEEAGGDCVAADLYSGGGMLTVLLARACTAAYGIEVVPEASACADELKELNGLSDRMFNICGTVEEKLPALFSQLAGRKKVIVCDPPRKGMERSVCEAVRASDADKVILVSCNPATLARDLGIILGTLKEEGGVLKKTPEYAANTPYTLKYVQPYDMFPQTKWCETVAVLSKN</sequence>
<dbReference type="EC" id="2.1.1.190" evidence="5"/>
<accession>A0A9D1MKC3</accession>